<dbReference type="SUPFAM" id="SSF52317">
    <property type="entry name" value="Class I glutamine amidotransferase-like"/>
    <property type="match status" value="2"/>
</dbReference>
<evidence type="ECO:0000256" key="3">
    <source>
        <dbReference type="SAM" id="SignalP"/>
    </source>
</evidence>
<dbReference type="OrthoDB" id="3992151at2"/>
<accession>A0A1W2LTC2</accession>
<keyword evidence="2" id="KW-1133">Transmembrane helix</keyword>
<dbReference type="InterPro" id="IPR002818">
    <property type="entry name" value="DJ-1/PfpI"/>
</dbReference>
<dbReference type="Pfam" id="PF01965">
    <property type="entry name" value="DJ-1_PfpI"/>
    <property type="match status" value="1"/>
</dbReference>
<reference evidence="5 6" key="1">
    <citation type="submission" date="2016-12" db="EMBL/GenBank/DDBJ databases">
        <title>Amycolatopsis keratiniphila subsp. keratiniphila genome sequencing and assembly.</title>
        <authorList>
            <person name="Mayilraj S."/>
            <person name="Kaur N."/>
        </authorList>
    </citation>
    <scope>NUCLEOTIDE SEQUENCE [LARGE SCALE GENOMIC DNA]</scope>
    <source>
        <strain evidence="5 6">DSM 44409</strain>
    </source>
</reference>
<dbReference type="RefSeq" id="WP_063276547.1">
    <property type="nucleotide sequence ID" value="NZ_LQMT02000019.1"/>
</dbReference>
<feature type="region of interest" description="Disordered" evidence="1">
    <location>
        <begin position="442"/>
        <end position="465"/>
    </location>
</feature>
<evidence type="ECO:0000256" key="1">
    <source>
        <dbReference type="SAM" id="MobiDB-lite"/>
    </source>
</evidence>
<evidence type="ECO:0000259" key="4">
    <source>
        <dbReference type="Pfam" id="PF01965"/>
    </source>
</evidence>
<gene>
    <name evidence="5" type="ORF">AVR91_0218250</name>
</gene>
<dbReference type="PANTHER" id="PTHR43130">
    <property type="entry name" value="ARAC-FAMILY TRANSCRIPTIONAL REGULATOR"/>
    <property type="match status" value="1"/>
</dbReference>
<organism evidence="5 6">
    <name type="scientific">Amycolatopsis keratiniphila subsp. keratiniphila</name>
    <dbReference type="NCBI Taxonomy" id="227715"/>
    <lineage>
        <taxon>Bacteria</taxon>
        <taxon>Bacillati</taxon>
        <taxon>Actinomycetota</taxon>
        <taxon>Actinomycetes</taxon>
        <taxon>Pseudonocardiales</taxon>
        <taxon>Pseudonocardiaceae</taxon>
        <taxon>Amycolatopsis</taxon>
        <taxon>Amycolatopsis japonica group</taxon>
    </lineage>
</organism>
<evidence type="ECO:0000256" key="2">
    <source>
        <dbReference type="SAM" id="Phobius"/>
    </source>
</evidence>
<sequence length="465" mass="49189">MRSIVRVTLTVLAFTVAALALPVTLGAVTLDAGFENRYTSRTDGIAPPPVRKAHDPAKPTAVVVVGNEGAVVSDTLAPYEVLAASGAFNVYTVAPQARPVTLTGGLDLSPDLDFAELDRLLPAKAPEVVVVPALPDLGEPTTRPVTEWLKRQSSRGSLLMSVCNGSGVLASAGLLDGRKATAHWIRIGGFDDEFPAVDWIRGTRYVDDGNIVTTAGILSGIDGALRVTERFAGTETARKAAETVGWTHYSPGSSAPMTQNGFEAADTVVGFNTAFRWDKPMLGVLLTPGIRELELAAVFDTYGQSLAVETTAVGLDGSPIRSRHGLTFVPRGTPAPEDRLVVPGADAAASHAADRYSALSPVYLHTGPGFPFDAVLEDLARTTDTATTRWTARTLEYGTEHLALDGGAWPWKVTLRPFALAVLGLLVALGLRARYRRARRPLRTGLPASGQSAVRGPGPVSRTTR</sequence>
<keyword evidence="2" id="KW-0472">Membrane</keyword>
<proteinExistence type="predicted"/>
<feature type="chain" id="PRO_5038419900" evidence="3">
    <location>
        <begin position="21"/>
        <end position="465"/>
    </location>
</feature>
<dbReference type="InterPro" id="IPR052158">
    <property type="entry name" value="INH-QAR"/>
</dbReference>
<protein>
    <submittedName>
        <fullName evidence="5">AraC family transcriptional regulator</fullName>
    </submittedName>
</protein>
<feature type="domain" description="DJ-1/PfpI" evidence="4">
    <location>
        <begin position="62"/>
        <end position="225"/>
    </location>
</feature>
<evidence type="ECO:0000313" key="6">
    <source>
        <dbReference type="Proteomes" id="UP000076660"/>
    </source>
</evidence>
<feature type="transmembrane region" description="Helical" evidence="2">
    <location>
        <begin position="415"/>
        <end position="433"/>
    </location>
</feature>
<name>A0A1W2LTC2_9PSEU</name>
<keyword evidence="3" id="KW-0732">Signal</keyword>
<keyword evidence="2" id="KW-0812">Transmembrane</keyword>
<dbReference type="AlphaFoldDB" id="A0A1W2LTC2"/>
<feature type="signal peptide" evidence="3">
    <location>
        <begin position="1"/>
        <end position="20"/>
    </location>
</feature>
<dbReference type="EMBL" id="LQMT02000019">
    <property type="protein sequence ID" value="ONF68613.1"/>
    <property type="molecule type" value="Genomic_DNA"/>
</dbReference>
<dbReference type="Gene3D" id="3.40.50.880">
    <property type="match status" value="2"/>
</dbReference>
<dbReference type="Proteomes" id="UP000076660">
    <property type="component" value="Unassembled WGS sequence"/>
</dbReference>
<evidence type="ECO:0000313" key="5">
    <source>
        <dbReference type="EMBL" id="ONF68613.1"/>
    </source>
</evidence>
<comment type="caution">
    <text evidence="5">The sequence shown here is derived from an EMBL/GenBank/DDBJ whole genome shotgun (WGS) entry which is preliminary data.</text>
</comment>
<dbReference type="InterPro" id="IPR029062">
    <property type="entry name" value="Class_I_gatase-like"/>
</dbReference>
<dbReference type="PANTHER" id="PTHR43130:SF3">
    <property type="entry name" value="HTH-TYPE TRANSCRIPTIONAL REGULATOR RV1931C"/>
    <property type="match status" value="1"/>
</dbReference>